<sequence>MYIRVSYDTKPDSLLHLMVKDWQLELPKLLISVHGGLQNFEMQSKLKQVFGKGLIKAAMTTGAWIFTGGISTGVISHVGDALKDHSSKSRGRVCTIGIAPWGMVENKEDLVGKDVTRVYQTMSNPLSKLSLLNNSHTHFILADNGTLGKYGAEVKLRRQLEKHISLQKINTRLGQGVPVVGLVVEGGPNVVSVVLEYLREDPPVPVVVCDGSGRASDILSFAHKYCEEGGVISDSLRDQLLVTIQKTFNYSKTQSHQLFAIIMECMKKKELVTVFRMGSEGQQDVEMAILTALLKGTNASAPDQLSLALAWNRVDIARSQIFVFGPHWPPLGSLAPPVDSKVTEKEKKPPTATTKGRGKGKGKKKGKVKEEVEEETDPRKIELLNWVNALEQAMLDALVLDRVDFVKLLIENGVNMQHFLTIPRLEELYNTRLGPPNTLHLLVRDVKKSNLPPDYHISLIDIGLVLEYLMGGAYRCNYTRKTFRTLYNNLFGPKRPKALKLLGMEDDEPPAKGKKKKKKKKEEEIDIDVDDPAVSRFQYPFHELMVWAVLMKRQKMAVFLWQRGEESMAKALVACKLYKAMAHESSESELVDDISQDLDNNSKDFGQLALDLLDQSYKHDEQIAMKLLTYELKNWSNSTCLKLAVAAKHRDFIAHTCSQMLLTDMWMGRLRMRKNPGLKVIMGILLPPTILLLEFRTYDDFSYQTSKENEDGKEKEEENVDANADAGSRKGDEENEHKKQRSIPIGTKICEFYNAPIVKFWFYTISYLGYLLLFNYVILVRMDGWPSLQEWIVISYILSLALEKIREILMSEPGKLSQKIKVWLQEYWNITDLVAITMFMIGAILRLQNQPYMGYGRVIYCVDIILWYIRVLDIFGVNKYLGPYVMMIGKMMIDMLYFVVIMLVVLMSFGVARQAILHPEEKPSWKLARNIFYMPYWMIYGEVFADQIDLYAMEINPPCGENLYDEEGKRLPPCIPGAWLTPALMACYLLVANILLVNLLIAVFNNTFFEVKSISNQVWKFQRYQLIMTFHDRPVLPPPMIILSHIYIIILRLSGRCRRKREGDPEEQDRGLKLFLSDEELKKLHEFEEQCVQEHFREKEDEQQSSSEERIRVTSERVENMSMRLEEINERENFMKTSLQTVDLRLSQLEELCSRMVNALENLAGIDRSDLIQTRSRASSECEATYLLRQGSINSADGYSMYRYHFNGEELLFEDTALSMSSGTGFRKKTCSFRVKDEKDGKIHLAPERQTSLHFSNGPSPPATPDRSQLAIEDAKNASESKLGPDIGISTEDDERQADSKREEMTSPSLNPTDVLHGQNKSEFPNTQLTVETTKMEGTISCPLGETKISRYYPDDTVNTYKTMKSRSVVYSEGRKLVGGLSNWSAEYSSIMDQACSPSVQQWTTEWKYQVQKITRSRSTDIPYMVSEAAVQAEHRDTETEDENYVSQRVPHISHLSLMVTDRTEKENLLSVGFPCLRSRSLHGHPRTIKSTQAKLDGSRLASSISNLVVVSSFTTEELKAKQEQTSTETDC</sequence>
<dbReference type="RefSeq" id="XP_073917590.1">
    <property type="nucleotide sequence ID" value="XM_074061489.1"/>
</dbReference>
<evidence type="ECO:0000313" key="2">
    <source>
        <dbReference type="RefSeq" id="XP_073917590.1"/>
    </source>
</evidence>
<protein>
    <submittedName>
        <fullName evidence="2">Transient receptor potential cation channel subfamily M member 1</fullName>
    </submittedName>
</protein>
<keyword evidence="2" id="KW-0675">Receptor</keyword>
<name>A0AC58LKB3_CASCN</name>
<gene>
    <name evidence="2" type="primary">Trpm1</name>
</gene>
<accession>A0AC58LKB3</accession>
<proteinExistence type="predicted"/>
<organism evidence="1 2">
    <name type="scientific">Castor canadensis</name>
    <name type="common">American beaver</name>
    <dbReference type="NCBI Taxonomy" id="51338"/>
    <lineage>
        <taxon>Eukaryota</taxon>
        <taxon>Metazoa</taxon>
        <taxon>Chordata</taxon>
        <taxon>Craniata</taxon>
        <taxon>Vertebrata</taxon>
        <taxon>Euteleostomi</taxon>
        <taxon>Mammalia</taxon>
        <taxon>Eutheria</taxon>
        <taxon>Euarchontoglires</taxon>
        <taxon>Glires</taxon>
        <taxon>Rodentia</taxon>
        <taxon>Castorimorpha</taxon>
        <taxon>Castoridae</taxon>
        <taxon>Castor</taxon>
    </lineage>
</organism>
<reference evidence="2" key="1">
    <citation type="submission" date="2025-08" db="UniProtKB">
        <authorList>
            <consortium name="RefSeq"/>
        </authorList>
    </citation>
    <scope>IDENTIFICATION</scope>
</reference>
<evidence type="ECO:0000313" key="1">
    <source>
        <dbReference type="Proteomes" id="UP001732720"/>
    </source>
</evidence>
<dbReference type="Proteomes" id="UP001732720">
    <property type="component" value="Chromosome 19"/>
</dbReference>
<keyword evidence="1" id="KW-1185">Reference proteome</keyword>